<gene>
    <name evidence="10" type="ORF">FPZ41_02735</name>
</gene>
<keyword evidence="2" id="KW-0645">Protease</keyword>
<dbReference type="GO" id="GO:0008240">
    <property type="term" value="F:tripeptidyl-peptidase activity"/>
    <property type="evidence" value="ECO:0007669"/>
    <property type="project" value="TreeGrafter"/>
</dbReference>
<dbReference type="SUPFAM" id="SSF52743">
    <property type="entry name" value="Subtilisin-like"/>
    <property type="match status" value="1"/>
</dbReference>
<evidence type="ECO:0000256" key="4">
    <source>
        <dbReference type="ARBA" id="ARBA00022801"/>
    </source>
</evidence>
<evidence type="ECO:0000256" key="6">
    <source>
        <dbReference type="ARBA" id="ARBA00022837"/>
    </source>
</evidence>
<keyword evidence="7" id="KW-0865">Zymogen</keyword>
<dbReference type="PANTHER" id="PTHR14218">
    <property type="entry name" value="PROTEASE S8 TRIPEPTIDYL PEPTIDASE I CLN2"/>
    <property type="match status" value="1"/>
</dbReference>
<reference evidence="10 11" key="1">
    <citation type="submission" date="2019-09" db="EMBL/GenBank/DDBJ databases">
        <authorList>
            <person name="Duangmal K."/>
            <person name="Teo W.F.A."/>
            <person name="Lipun K."/>
        </authorList>
    </citation>
    <scope>NUCLEOTIDE SEQUENCE [LARGE SCALE GENOMIC DNA]</scope>
    <source>
        <strain evidence="10 11">K1PN6</strain>
    </source>
</reference>
<keyword evidence="6" id="KW-0106">Calcium</keyword>
<dbReference type="PROSITE" id="PS51695">
    <property type="entry name" value="SEDOLISIN"/>
    <property type="match status" value="1"/>
</dbReference>
<name>A0A5N8WJF5_9ACTN</name>
<proteinExistence type="predicted"/>
<dbReference type="GO" id="GO:0046872">
    <property type="term" value="F:metal ion binding"/>
    <property type="evidence" value="ECO:0007669"/>
    <property type="project" value="UniProtKB-KW"/>
</dbReference>
<dbReference type="Proteomes" id="UP000373149">
    <property type="component" value="Unassembled WGS sequence"/>
</dbReference>
<dbReference type="PANTHER" id="PTHR14218:SF15">
    <property type="entry name" value="TRIPEPTIDYL-PEPTIDASE 1"/>
    <property type="match status" value="1"/>
</dbReference>
<dbReference type="AlphaFoldDB" id="A0A5N8WJF5"/>
<comment type="cofactor">
    <cofactor evidence="1">
        <name>Ca(2+)</name>
        <dbReference type="ChEBI" id="CHEBI:29108"/>
    </cofactor>
</comment>
<evidence type="ECO:0000256" key="3">
    <source>
        <dbReference type="ARBA" id="ARBA00022723"/>
    </source>
</evidence>
<dbReference type="InterPro" id="IPR030400">
    <property type="entry name" value="Sedolisin_dom"/>
</dbReference>
<keyword evidence="5" id="KW-0720">Serine protease</keyword>
<dbReference type="InterPro" id="IPR015366">
    <property type="entry name" value="S53_propep"/>
</dbReference>
<keyword evidence="4" id="KW-0378">Hydrolase</keyword>
<dbReference type="InterPro" id="IPR000209">
    <property type="entry name" value="Peptidase_S8/S53_dom"/>
</dbReference>
<dbReference type="Pfam" id="PF09286">
    <property type="entry name" value="Pro-kuma_activ"/>
    <property type="match status" value="1"/>
</dbReference>
<dbReference type="GO" id="GO:0004252">
    <property type="term" value="F:serine-type endopeptidase activity"/>
    <property type="evidence" value="ECO:0007669"/>
    <property type="project" value="InterPro"/>
</dbReference>
<feature type="domain" description="Peptidase S53" evidence="9">
    <location>
        <begin position="218"/>
        <end position="592"/>
    </location>
</feature>
<dbReference type="Pfam" id="PF00082">
    <property type="entry name" value="Peptidase_S8"/>
    <property type="match status" value="1"/>
</dbReference>
<evidence type="ECO:0000256" key="1">
    <source>
        <dbReference type="ARBA" id="ARBA00001913"/>
    </source>
</evidence>
<protein>
    <submittedName>
        <fullName evidence="10">S8/S53 family peptidase</fullName>
    </submittedName>
</protein>
<dbReference type="EMBL" id="VMNX01000004">
    <property type="protein sequence ID" value="MPY47571.1"/>
    <property type="molecule type" value="Genomic_DNA"/>
</dbReference>
<dbReference type="Gene3D" id="3.40.50.200">
    <property type="entry name" value="Peptidase S8/S53 domain"/>
    <property type="match status" value="1"/>
</dbReference>
<evidence type="ECO:0000256" key="8">
    <source>
        <dbReference type="SAM" id="MobiDB-lite"/>
    </source>
</evidence>
<dbReference type="SMART" id="SM00944">
    <property type="entry name" value="Pro-kuma_activ"/>
    <property type="match status" value="1"/>
</dbReference>
<evidence type="ECO:0000256" key="2">
    <source>
        <dbReference type="ARBA" id="ARBA00022670"/>
    </source>
</evidence>
<evidence type="ECO:0000256" key="7">
    <source>
        <dbReference type="ARBA" id="ARBA00023145"/>
    </source>
</evidence>
<comment type="caution">
    <text evidence="10">The sequence shown here is derived from an EMBL/GenBank/DDBJ whole genome shotgun (WGS) entry which is preliminary data.</text>
</comment>
<dbReference type="GO" id="GO:0006508">
    <property type="term" value="P:proteolysis"/>
    <property type="evidence" value="ECO:0007669"/>
    <property type="project" value="UniProtKB-KW"/>
</dbReference>
<feature type="compositionally biased region" description="Polar residues" evidence="8">
    <location>
        <begin position="55"/>
        <end position="72"/>
    </location>
</feature>
<dbReference type="CDD" id="cd04056">
    <property type="entry name" value="Peptidases_S53"/>
    <property type="match status" value="1"/>
</dbReference>
<organism evidence="10 11">
    <name type="scientific">Streptomyces acidicola</name>
    <dbReference type="NCBI Taxonomy" id="2596892"/>
    <lineage>
        <taxon>Bacteria</taxon>
        <taxon>Bacillati</taxon>
        <taxon>Actinomycetota</taxon>
        <taxon>Actinomycetes</taxon>
        <taxon>Kitasatosporales</taxon>
        <taxon>Streptomycetaceae</taxon>
        <taxon>Streptomyces</taxon>
    </lineage>
</organism>
<dbReference type="InterPro" id="IPR036852">
    <property type="entry name" value="Peptidase_S8/S53_dom_sf"/>
</dbReference>
<sequence>MPLSRWPVPLPACDSGVVRIRMVCPCWFRRRQRSPLSQSGSKRDASAAAECGTGTPPSACSRPVSTEEMTMSEQHRVLVGSARPAKADATRVRDADPEAPVKVTVSLRGKVATEGVPNERREDAEKTKTVLERYGLTVDDVRLQPGSIEASGSVSAMNAAFHADLGIYRSAEQGEFRGREGELKIPAELDGIVTGVFGLDQRRVARRAVTKGSGFMGTFTPDDLEKQYNFPAGHGEGQKIGIAEFPGGYFDDDLQAFCTGHNLPTPQVTVVPLGYNPPRSLQALRQLPAQQMRDAAEGLPEVMMDVQIIAGLCPEAQISVYFAPFSQKGWIDLLDQVIADRPVCLSVSWGFPEDDPDWAQIGPAEIDKRLEGLAKLGITVCVASGDDGCGDGLADGRAHADFPSVSAFVLGVGGTMIDTSGQEVAWWQAPGHRTNTVGGTGASGGGVSALVQRPEWQQQIQVDSLNPDGIKGRVVPDVAALAGPPGYDLTLLGKPAPNGGTSAAAPVWASMIARVNASLPASKQQRFLTPLLYRSGSNGRPLARAACRDIATGHDNRSHPPAMGYPVTAGYDAVTGWGVPDGVALLKALQNS</sequence>
<evidence type="ECO:0000313" key="10">
    <source>
        <dbReference type="EMBL" id="MPY47571.1"/>
    </source>
</evidence>
<accession>A0A5N8WJF5</accession>
<evidence type="ECO:0000256" key="5">
    <source>
        <dbReference type="ARBA" id="ARBA00022825"/>
    </source>
</evidence>
<feature type="region of interest" description="Disordered" evidence="8">
    <location>
        <begin position="35"/>
        <end position="72"/>
    </location>
</feature>
<dbReference type="SUPFAM" id="SSF54897">
    <property type="entry name" value="Protease propeptides/inhibitors"/>
    <property type="match status" value="1"/>
</dbReference>
<keyword evidence="11" id="KW-1185">Reference proteome</keyword>
<evidence type="ECO:0000259" key="9">
    <source>
        <dbReference type="PROSITE" id="PS51695"/>
    </source>
</evidence>
<evidence type="ECO:0000313" key="11">
    <source>
        <dbReference type="Proteomes" id="UP000373149"/>
    </source>
</evidence>
<keyword evidence="3" id="KW-0479">Metal-binding</keyword>
<dbReference type="InterPro" id="IPR050819">
    <property type="entry name" value="Tripeptidyl-peptidase_I"/>
</dbReference>